<feature type="region of interest" description="Disordered" evidence="1">
    <location>
        <begin position="166"/>
        <end position="188"/>
    </location>
</feature>
<feature type="compositionally biased region" description="Polar residues" evidence="1">
    <location>
        <begin position="170"/>
        <end position="179"/>
    </location>
</feature>
<dbReference type="EMBL" id="CP126654">
    <property type="protein sequence ID" value="WJZ92192.1"/>
    <property type="molecule type" value="Genomic_DNA"/>
</dbReference>
<evidence type="ECO:0000256" key="1">
    <source>
        <dbReference type="SAM" id="MobiDB-lite"/>
    </source>
</evidence>
<dbReference type="Proteomes" id="UP001227230">
    <property type="component" value="Chromosome 7"/>
</dbReference>
<organism evidence="2 3">
    <name type="scientific">Vitis vinifera</name>
    <name type="common">Grape</name>
    <dbReference type="NCBI Taxonomy" id="29760"/>
    <lineage>
        <taxon>Eukaryota</taxon>
        <taxon>Viridiplantae</taxon>
        <taxon>Streptophyta</taxon>
        <taxon>Embryophyta</taxon>
        <taxon>Tracheophyta</taxon>
        <taxon>Spermatophyta</taxon>
        <taxon>Magnoliopsida</taxon>
        <taxon>eudicotyledons</taxon>
        <taxon>Gunneridae</taxon>
        <taxon>Pentapetalae</taxon>
        <taxon>rosids</taxon>
        <taxon>Vitales</taxon>
        <taxon>Vitaceae</taxon>
        <taxon>Viteae</taxon>
        <taxon>Vitis</taxon>
    </lineage>
</organism>
<dbReference type="PANTHER" id="PTHR35770">
    <property type="entry name" value="U2 SMALL NUCLEAR RIBONUCLEOPROTEIN AUXILIARY FACTOR-LIKE PROTEIN"/>
    <property type="match status" value="1"/>
</dbReference>
<evidence type="ECO:0000313" key="3">
    <source>
        <dbReference type="Proteomes" id="UP001227230"/>
    </source>
</evidence>
<evidence type="ECO:0000313" key="2">
    <source>
        <dbReference type="EMBL" id="WJZ92192.1"/>
    </source>
</evidence>
<accession>A0ABY9CAV6</accession>
<name>A0ABY9CAV6_VITVI</name>
<reference evidence="2 3" key="1">
    <citation type="journal article" date="2023" name="Hortic Res">
        <title>The complete reference genome for grapevine (Vitis vinifera L.) genetics and breeding.</title>
        <authorList>
            <person name="Shi X."/>
            <person name="Cao S."/>
            <person name="Wang X."/>
            <person name="Huang S."/>
            <person name="Wang Y."/>
            <person name="Liu Z."/>
            <person name="Liu W."/>
            <person name="Leng X."/>
            <person name="Peng Y."/>
            <person name="Wang N."/>
            <person name="Wang Y."/>
            <person name="Ma Z."/>
            <person name="Xu X."/>
            <person name="Zhang F."/>
            <person name="Xue H."/>
            <person name="Zhong H."/>
            <person name="Wang Y."/>
            <person name="Zhang K."/>
            <person name="Velt A."/>
            <person name="Avia K."/>
            <person name="Holtgrawe D."/>
            <person name="Grimplet J."/>
            <person name="Matus J.T."/>
            <person name="Ware D."/>
            <person name="Wu X."/>
            <person name="Wang H."/>
            <person name="Liu C."/>
            <person name="Fang Y."/>
            <person name="Rustenholz C."/>
            <person name="Cheng Z."/>
            <person name="Xiao H."/>
            <person name="Zhou Y."/>
        </authorList>
    </citation>
    <scope>NUCLEOTIDE SEQUENCE [LARGE SCALE GENOMIC DNA]</scope>
    <source>
        <strain evidence="3">cv. Pinot noir / PN40024</strain>
        <tissue evidence="2">Leaf</tissue>
    </source>
</reference>
<dbReference type="PANTHER" id="PTHR35770:SF1">
    <property type="entry name" value="U2 SMALL NUCLEAR RIBONUCLEOPROTEIN AUXILIARY FACTOR-LIKE PROTEIN"/>
    <property type="match status" value="1"/>
</dbReference>
<sequence length="253" mass="28329">MGFEDFEAIFGEAKPEWANESRRFLFHFDAIDPSRLRIRVTDFHSSTWEAVRSVEQLEDMRDTVGIGGSWSEFVDYVIASIKSEDVKLVLEENAKSDGAAYAKLVAQKSKGMPLICFSLAKLENSAASEAMMNLSLELFKSYKNMQNLFIKEQECSDRLAKALSAEQGKNESMQGQLESSSRRQKLQKTNTLDKTHIFASLVSSDTFNGLQNSPDKLAAQSVGSTKVTKHVVPAYRRVKARGALLQDIEDKDN</sequence>
<protein>
    <submittedName>
        <fullName evidence="2">Uncharacterized protein</fullName>
    </submittedName>
</protein>
<gene>
    <name evidence="2" type="ORF">VitviT2T_011204</name>
</gene>
<keyword evidence="3" id="KW-1185">Reference proteome</keyword>
<proteinExistence type="predicted"/>